<dbReference type="EMBL" id="CAJEWN010000053">
    <property type="protein sequence ID" value="CAD2153446.1"/>
    <property type="molecule type" value="Genomic_DNA"/>
</dbReference>
<accession>A0A6V7UCH5</accession>
<proteinExistence type="predicted"/>
<reference evidence="1 2" key="1">
    <citation type="submission" date="2020-08" db="EMBL/GenBank/DDBJ databases">
        <authorList>
            <person name="Koutsovoulos G."/>
            <person name="Danchin GJ E."/>
        </authorList>
    </citation>
    <scope>NUCLEOTIDE SEQUENCE [LARGE SCALE GENOMIC DNA]</scope>
</reference>
<name>A0A6V7UCH5_MELEN</name>
<protein>
    <submittedName>
        <fullName evidence="1">Uncharacterized protein</fullName>
    </submittedName>
</protein>
<evidence type="ECO:0000313" key="2">
    <source>
        <dbReference type="Proteomes" id="UP000580250"/>
    </source>
</evidence>
<organism evidence="1 2">
    <name type="scientific">Meloidogyne enterolobii</name>
    <name type="common">Root-knot nematode worm</name>
    <name type="synonym">Meloidogyne mayaguensis</name>
    <dbReference type="NCBI Taxonomy" id="390850"/>
    <lineage>
        <taxon>Eukaryota</taxon>
        <taxon>Metazoa</taxon>
        <taxon>Ecdysozoa</taxon>
        <taxon>Nematoda</taxon>
        <taxon>Chromadorea</taxon>
        <taxon>Rhabditida</taxon>
        <taxon>Tylenchina</taxon>
        <taxon>Tylenchomorpha</taxon>
        <taxon>Tylenchoidea</taxon>
        <taxon>Meloidogynidae</taxon>
        <taxon>Meloidogyninae</taxon>
        <taxon>Meloidogyne</taxon>
    </lineage>
</organism>
<dbReference type="Proteomes" id="UP000580250">
    <property type="component" value="Unassembled WGS sequence"/>
</dbReference>
<evidence type="ECO:0000313" key="1">
    <source>
        <dbReference type="EMBL" id="CAD2153446.1"/>
    </source>
</evidence>
<gene>
    <name evidence="1" type="ORF">MENT_LOCUS11133</name>
</gene>
<comment type="caution">
    <text evidence="1">The sequence shown here is derived from an EMBL/GenBank/DDBJ whole genome shotgun (WGS) entry which is preliminary data.</text>
</comment>
<sequence>MKFFTKGNLDDCKSQIYQSWKIDFSPSASAKGYLAAGSEPASSVTRTDVLTITTRRLLHILTN</sequence>
<dbReference type="AlphaFoldDB" id="A0A6V7UCH5"/>